<accession>A0A420GBL7</accession>
<dbReference type="Pfam" id="PF12833">
    <property type="entry name" value="HTH_18"/>
    <property type="match status" value="1"/>
</dbReference>
<evidence type="ECO:0000256" key="1">
    <source>
        <dbReference type="ARBA" id="ARBA00023015"/>
    </source>
</evidence>
<dbReference type="PANTHER" id="PTHR43280:SF28">
    <property type="entry name" value="HTH-TYPE TRANSCRIPTIONAL ACTIVATOR RHAS"/>
    <property type="match status" value="1"/>
</dbReference>
<name>A0A420GBL7_9SPHI</name>
<dbReference type="InterPro" id="IPR020449">
    <property type="entry name" value="Tscrpt_reg_AraC-type_HTH"/>
</dbReference>
<reference evidence="4 5" key="1">
    <citation type="submission" date="2016-07" db="EMBL/GenBank/DDBJ databases">
        <title>Genome analysis of Sphingobacterium siyangense T12B17.</title>
        <authorList>
            <person name="Xu D."/>
            <person name="Su Y."/>
            <person name="Zheng S."/>
        </authorList>
    </citation>
    <scope>NUCLEOTIDE SEQUENCE [LARGE SCALE GENOMIC DNA]</scope>
    <source>
        <strain evidence="4 5">T12B17</strain>
    </source>
</reference>
<evidence type="ECO:0000313" key="4">
    <source>
        <dbReference type="EMBL" id="RKF42559.1"/>
    </source>
</evidence>
<dbReference type="RefSeq" id="WP_120332851.1">
    <property type="nucleotide sequence ID" value="NZ_CP070350.1"/>
</dbReference>
<dbReference type="PRINTS" id="PR00032">
    <property type="entry name" value="HTHARAC"/>
</dbReference>
<keyword evidence="2" id="KW-0238">DNA-binding</keyword>
<dbReference type="GO" id="GO:0003700">
    <property type="term" value="F:DNA-binding transcription factor activity"/>
    <property type="evidence" value="ECO:0007669"/>
    <property type="project" value="InterPro"/>
</dbReference>
<dbReference type="GO" id="GO:0043565">
    <property type="term" value="F:sequence-specific DNA binding"/>
    <property type="evidence" value="ECO:0007669"/>
    <property type="project" value="InterPro"/>
</dbReference>
<keyword evidence="1" id="KW-0805">Transcription regulation</keyword>
<dbReference type="InterPro" id="IPR018060">
    <property type="entry name" value="HTH_AraC"/>
</dbReference>
<evidence type="ECO:0000313" key="5">
    <source>
        <dbReference type="Proteomes" id="UP000286402"/>
    </source>
</evidence>
<evidence type="ECO:0000256" key="2">
    <source>
        <dbReference type="ARBA" id="ARBA00023125"/>
    </source>
</evidence>
<dbReference type="AlphaFoldDB" id="A0A420GBL7"/>
<organism evidence="4 5">
    <name type="scientific">Sphingobacterium siyangense</name>
    <dbReference type="NCBI Taxonomy" id="459529"/>
    <lineage>
        <taxon>Bacteria</taxon>
        <taxon>Pseudomonadati</taxon>
        <taxon>Bacteroidota</taxon>
        <taxon>Sphingobacteriia</taxon>
        <taxon>Sphingobacteriales</taxon>
        <taxon>Sphingobacteriaceae</taxon>
        <taxon>Sphingobacterium</taxon>
    </lineage>
</organism>
<dbReference type="PANTHER" id="PTHR43280">
    <property type="entry name" value="ARAC-FAMILY TRANSCRIPTIONAL REGULATOR"/>
    <property type="match status" value="1"/>
</dbReference>
<dbReference type="Proteomes" id="UP000286402">
    <property type="component" value="Unassembled WGS sequence"/>
</dbReference>
<dbReference type="Gene3D" id="1.10.10.60">
    <property type="entry name" value="Homeodomain-like"/>
    <property type="match status" value="1"/>
</dbReference>
<keyword evidence="5" id="KW-1185">Reference proteome</keyword>
<dbReference type="InterPro" id="IPR009057">
    <property type="entry name" value="Homeodomain-like_sf"/>
</dbReference>
<protein>
    <submittedName>
        <fullName evidence="4">AraC family transcriptional regulator</fullName>
    </submittedName>
</protein>
<dbReference type="EMBL" id="MCAQ01000001">
    <property type="protein sequence ID" value="RKF42559.1"/>
    <property type="molecule type" value="Genomic_DNA"/>
</dbReference>
<sequence>MDFLKVSDLNLIYNVQSPFSMEGLFLVNDKDQSRLSFFELRYQFMGLILLFCKEGSMKIRVNGIDYFLKQHAILTILPEMIVEPQVCGEHFKSIVFVMSYDFIEKFTILPQLISNTEVLNSPLIYAEEQDNKIIEEISQLILKYYDQPKTITLNQMIQYLVFSLITAVSKSYESLTQKENLQRNRINNITDSFFELLNEYGYFQRNVSFYAEHLHLTPQHLSSLIKKRTGKSVKSWVGFAVINKAKEYLNNTSLSIKEISYKMEFADDSLFCRYFKRYIGQTPNEYRNQ</sequence>
<keyword evidence="3" id="KW-0804">Transcription</keyword>
<dbReference type="PROSITE" id="PS01124">
    <property type="entry name" value="HTH_ARAC_FAMILY_2"/>
    <property type="match status" value="1"/>
</dbReference>
<dbReference type="SMART" id="SM00342">
    <property type="entry name" value="HTH_ARAC"/>
    <property type="match status" value="1"/>
</dbReference>
<evidence type="ECO:0000256" key="3">
    <source>
        <dbReference type="ARBA" id="ARBA00023163"/>
    </source>
</evidence>
<gene>
    <name evidence="4" type="ORF">BCY89_03555</name>
</gene>
<comment type="caution">
    <text evidence="4">The sequence shown here is derived from an EMBL/GenBank/DDBJ whole genome shotgun (WGS) entry which is preliminary data.</text>
</comment>
<dbReference type="SUPFAM" id="SSF46689">
    <property type="entry name" value="Homeodomain-like"/>
    <property type="match status" value="1"/>
</dbReference>
<proteinExistence type="predicted"/>